<dbReference type="PANTHER" id="PTHR36222:SF1">
    <property type="entry name" value="SERINE PROTEASE INHIBITOR RV3364C"/>
    <property type="match status" value="1"/>
</dbReference>
<dbReference type="InterPro" id="IPR004942">
    <property type="entry name" value="Roadblock/LAMTOR2_dom"/>
</dbReference>
<name>A0A919E8X3_9ACTN</name>
<comment type="caution">
    <text evidence="2">The sequence shown here is derived from an EMBL/GenBank/DDBJ whole genome shotgun (WGS) entry which is preliminary data.</text>
</comment>
<dbReference type="Gene3D" id="3.30.450.30">
    <property type="entry name" value="Dynein light chain 2a, cytoplasmic"/>
    <property type="match status" value="1"/>
</dbReference>
<reference evidence="2" key="2">
    <citation type="submission" date="2020-09" db="EMBL/GenBank/DDBJ databases">
        <authorList>
            <person name="Sun Q."/>
            <person name="Ohkuma M."/>
        </authorList>
    </citation>
    <scope>NUCLEOTIDE SEQUENCE</scope>
    <source>
        <strain evidence="2">JCM 4059</strain>
    </source>
</reference>
<proteinExistence type="predicted"/>
<dbReference type="Pfam" id="PF03259">
    <property type="entry name" value="Robl_LC7"/>
    <property type="match status" value="1"/>
</dbReference>
<keyword evidence="3" id="KW-1185">Reference proteome</keyword>
<gene>
    <name evidence="2" type="ORF">GCM10010218_08630</name>
</gene>
<organism evidence="2 3">
    <name type="scientific">Streptomyces mashuensis</name>
    <dbReference type="NCBI Taxonomy" id="33904"/>
    <lineage>
        <taxon>Bacteria</taxon>
        <taxon>Bacillati</taxon>
        <taxon>Actinomycetota</taxon>
        <taxon>Actinomycetes</taxon>
        <taxon>Kitasatosporales</taxon>
        <taxon>Streptomycetaceae</taxon>
        <taxon>Streptomyces</taxon>
    </lineage>
</organism>
<accession>A0A919E8X3</accession>
<evidence type="ECO:0000259" key="1">
    <source>
        <dbReference type="SMART" id="SM00960"/>
    </source>
</evidence>
<dbReference type="InterPro" id="IPR053141">
    <property type="entry name" value="Mycobact_SerProt_Inhib_Rv3364c"/>
</dbReference>
<evidence type="ECO:0000313" key="2">
    <source>
        <dbReference type="EMBL" id="GHF29740.1"/>
    </source>
</evidence>
<dbReference type="Proteomes" id="UP000638313">
    <property type="component" value="Unassembled WGS sequence"/>
</dbReference>
<feature type="domain" description="Roadblock/LAMTOR2" evidence="1">
    <location>
        <begin position="6"/>
        <end position="96"/>
    </location>
</feature>
<evidence type="ECO:0000313" key="3">
    <source>
        <dbReference type="Proteomes" id="UP000638313"/>
    </source>
</evidence>
<dbReference type="AlphaFoldDB" id="A0A919E8X3"/>
<dbReference type="PANTHER" id="PTHR36222">
    <property type="entry name" value="SERINE PROTEASE INHIBITOR RV3364C"/>
    <property type="match status" value="1"/>
</dbReference>
<dbReference type="SUPFAM" id="SSF103196">
    <property type="entry name" value="Roadblock/LC7 domain"/>
    <property type="match status" value="1"/>
</dbReference>
<sequence>MGRDVDVMLDELTRRAGGMRHALVLSGDGMVTAASTGLERAEAERLAAVASGLHSLARGTGQRFGAGRVRQTMVEFEQGVLFVTAAGERDCLCVLTGPGADLGAVAYEMTSFVRRVGELLKPGNRGCPQG</sequence>
<dbReference type="EMBL" id="BNBD01000001">
    <property type="protein sequence ID" value="GHF29740.1"/>
    <property type="molecule type" value="Genomic_DNA"/>
</dbReference>
<dbReference type="SMART" id="SM00960">
    <property type="entry name" value="Robl_LC7"/>
    <property type="match status" value="1"/>
</dbReference>
<protein>
    <submittedName>
        <fullName evidence="2">Dynein regulation protein LC7</fullName>
    </submittedName>
</protein>
<reference evidence="2" key="1">
    <citation type="journal article" date="2014" name="Int. J. Syst. Evol. Microbiol.">
        <title>Complete genome sequence of Corynebacterium casei LMG S-19264T (=DSM 44701T), isolated from a smear-ripened cheese.</title>
        <authorList>
            <consortium name="US DOE Joint Genome Institute (JGI-PGF)"/>
            <person name="Walter F."/>
            <person name="Albersmeier A."/>
            <person name="Kalinowski J."/>
            <person name="Ruckert C."/>
        </authorList>
    </citation>
    <scope>NUCLEOTIDE SEQUENCE</scope>
    <source>
        <strain evidence="2">JCM 4059</strain>
    </source>
</reference>